<keyword evidence="4" id="KW-1185">Reference proteome</keyword>
<name>A0A2S7KL62_9FLAO</name>
<accession>A0A2S7KL62</accession>
<dbReference type="InterPro" id="IPR006015">
    <property type="entry name" value="Universal_stress_UspA"/>
</dbReference>
<dbReference type="OrthoDB" id="9788959at2"/>
<dbReference type="CDD" id="cd00293">
    <property type="entry name" value="USP-like"/>
    <property type="match status" value="1"/>
</dbReference>
<organism evidence="3 4">
    <name type="scientific">Polaribacter filamentus</name>
    <dbReference type="NCBI Taxonomy" id="53483"/>
    <lineage>
        <taxon>Bacteria</taxon>
        <taxon>Pseudomonadati</taxon>
        <taxon>Bacteroidota</taxon>
        <taxon>Flavobacteriia</taxon>
        <taxon>Flavobacteriales</taxon>
        <taxon>Flavobacteriaceae</taxon>
    </lineage>
</organism>
<evidence type="ECO:0000256" key="1">
    <source>
        <dbReference type="ARBA" id="ARBA00008791"/>
    </source>
</evidence>
<dbReference type="Gene3D" id="3.40.50.620">
    <property type="entry name" value="HUPs"/>
    <property type="match status" value="2"/>
</dbReference>
<dbReference type="PANTHER" id="PTHR46268:SF6">
    <property type="entry name" value="UNIVERSAL STRESS PROTEIN UP12"/>
    <property type="match status" value="1"/>
</dbReference>
<dbReference type="Pfam" id="PF00582">
    <property type="entry name" value="Usp"/>
    <property type="match status" value="1"/>
</dbReference>
<feature type="domain" description="UspA" evidence="2">
    <location>
        <begin position="1"/>
        <end position="146"/>
    </location>
</feature>
<reference evidence="3 4" key="1">
    <citation type="submission" date="2016-11" db="EMBL/GenBank/DDBJ databases">
        <title>Trade-off between light-utilization and light-protection in marine flavobacteria.</title>
        <authorList>
            <person name="Kumagai Y."/>
        </authorList>
    </citation>
    <scope>NUCLEOTIDE SEQUENCE [LARGE SCALE GENOMIC DNA]</scope>
    <source>
        <strain evidence="3 4">ATCC 700397</strain>
    </source>
</reference>
<evidence type="ECO:0000313" key="4">
    <source>
        <dbReference type="Proteomes" id="UP000239522"/>
    </source>
</evidence>
<gene>
    <name evidence="3" type="ORF">BST83_18955</name>
</gene>
<dbReference type="Proteomes" id="UP000239522">
    <property type="component" value="Unassembled WGS sequence"/>
</dbReference>
<dbReference type="InterPro" id="IPR014729">
    <property type="entry name" value="Rossmann-like_a/b/a_fold"/>
</dbReference>
<evidence type="ECO:0000259" key="2">
    <source>
        <dbReference type="Pfam" id="PF00582"/>
    </source>
</evidence>
<dbReference type="PANTHER" id="PTHR46268">
    <property type="entry name" value="STRESS RESPONSE PROTEIN NHAX"/>
    <property type="match status" value="1"/>
</dbReference>
<comment type="similarity">
    <text evidence="1">Belongs to the universal stress protein A family.</text>
</comment>
<dbReference type="InterPro" id="IPR006016">
    <property type="entry name" value="UspA"/>
</dbReference>
<protein>
    <submittedName>
        <fullName evidence="3">Universal stress protein, UspA family</fullName>
    </submittedName>
</protein>
<proteinExistence type="inferred from homology"/>
<dbReference type="AlphaFoldDB" id="A0A2S7KL62"/>
<dbReference type="PRINTS" id="PR01438">
    <property type="entry name" value="UNVRSLSTRESS"/>
</dbReference>
<dbReference type="SUPFAM" id="SSF52402">
    <property type="entry name" value="Adenine nucleotide alpha hydrolases-like"/>
    <property type="match status" value="2"/>
</dbReference>
<sequence length="284" mass="32945">MKRILLPTDFSENAYNAISYAVQLYKDTKCKFYILHTYTPVSISAGSMVDNYSSFDLQDITKETAERKLKEIDDRLKTEFNNTNHTFITTVSFNTLTSEMVEVVKKKEIDFVIMGTKGATGAKEIFIGSNTMQTIKNLKCPVIAIPSGFKYEKPSEILFPTDYEIHKANQYLSLIKELCEKNNSRLHVLNVSQDIPLKVKQEQTETFLDDFFKDTAHLFHNTENQDLMEAIVTFKKTYKINFLIMVHNEHNFFENLFFKPVVNQMVYHTNIPFLVIPSENQINQ</sequence>
<dbReference type="EMBL" id="MQUA01000014">
    <property type="protein sequence ID" value="PQB03366.1"/>
    <property type="molecule type" value="Genomic_DNA"/>
</dbReference>
<dbReference type="RefSeq" id="WP_104811282.1">
    <property type="nucleotide sequence ID" value="NZ_MQUA01000014.1"/>
</dbReference>
<evidence type="ECO:0000313" key="3">
    <source>
        <dbReference type="EMBL" id="PQB03366.1"/>
    </source>
</evidence>
<comment type="caution">
    <text evidence="3">The sequence shown here is derived from an EMBL/GenBank/DDBJ whole genome shotgun (WGS) entry which is preliminary data.</text>
</comment>